<evidence type="ECO:0000256" key="5">
    <source>
        <dbReference type="ARBA" id="ARBA00023157"/>
    </source>
</evidence>
<keyword evidence="7" id="KW-0732">Signal</keyword>
<dbReference type="GO" id="GO:0003676">
    <property type="term" value="F:nucleic acid binding"/>
    <property type="evidence" value="ECO:0007669"/>
    <property type="project" value="InterPro"/>
</dbReference>
<keyword evidence="1" id="KW-0540">Nuclease</keyword>
<keyword evidence="3" id="KW-0255">Endonuclease</keyword>
<dbReference type="SUPFAM" id="SSF48537">
    <property type="entry name" value="Phospholipase C/P1 nuclease"/>
    <property type="match status" value="1"/>
</dbReference>
<reference evidence="9" key="1">
    <citation type="submission" date="2019-08" db="EMBL/GenBank/DDBJ databases">
        <title>Seonamhaeicola sediminis sp. nov., isolated from marine sediment.</title>
        <authorList>
            <person name="Cao W.R."/>
        </authorList>
    </citation>
    <scope>NUCLEOTIDE SEQUENCE [LARGE SCALE GENOMIC DNA]</scope>
    <source>
        <strain evidence="9">Gy8</strain>
    </source>
</reference>
<dbReference type="Pfam" id="PF02265">
    <property type="entry name" value="S1-P1_nuclease"/>
    <property type="match status" value="1"/>
</dbReference>
<dbReference type="PANTHER" id="PTHR33146:SF26">
    <property type="entry name" value="ENDONUCLEASE 4"/>
    <property type="match status" value="1"/>
</dbReference>
<organism evidence="8 9">
    <name type="scientific">Seonamhaeicola algicola</name>
    <dbReference type="NCBI Taxonomy" id="1719036"/>
    <lineage>
        <taxon>Bacteria</taxon>
        <taxon>Pseudomonadati</taxon>
        <taxon>Bacteroidota</taxon>
        <taxon>Flavobacteriia</taxon>
        <taxon>Flavobacteriales</taxon>
        <taxon>Flavobacteriaceae</taxon>
    </lineage>
</organism>
<keyword evidence="2" id="KW-0479">Metal-binding</keyword>
<evidence type="ECO:0000256" key="7">
    <source>
        <dbReference type="SAM" id="SignalP"/>
    </source>
</evidence>
<comment type="caution">
    <text evidence="8">The sequence shown here is derived from an EMBL/GenBank/DDBJ whole genome shotgun (WGS) entry which is preliminary data.</text>
</comment>
<sequence length="261" mass="30171">MKLKLFTYFAFFIIISNNTNATNEPKWGAKGHRVVGEIASKYLKNKTKKAIKKILNRESLAFTSTFADEIKSDRRYDAFYTWHYINMPMDADYDATKRNPKGDLVSGIEQCISVIKSKTSSNEDKAFYLKLLIHLIGDLHQPLHIGLAEDKGGNDFKVQWFYKDSNLHKVWDTEMIEHYGMSYSELADNASYLPKETIKNIQKGTIIDWVNQTHKLTKEIYNNVSPNANLKYSYSYQNFNTVRSQLQIAGIRLAKILNTLF</sequence>
<gene>
    <name evidence="8" type="ORF">FUA26_00155</name>
</gene>
<feature type="signal peptide" evidence="7">
    <location>
        <begin position="1"/>
        <end position="21"/>
    </location>
</feature>
<keyword evidence="5" id="KW-1015">Disulfide bond</keyword>
<evidence type="ECO:0000256" key="1">
    <source>
        <dbReference type="ARBA" id="ARBA00022722"/>
    </source>
</evidence>
<dbReference type="GO" id="GO:0046872">
    <property type="term" value="F:metal ion binding"/>
    <property type="evidence" value="ECO:0007669"/>
    <property type="project" value="UniProtKB-KW"/>
</dbReference>
<dbReference type="CDD" id="cd11010">
    <property type="entry name" value="S1-P1_nuclease"/>
    <property type="match status" value="1"/>
</dbReference>
<dbReference type="PANTHER" id="PTHR33146">
    <property type="entry name" value="ENDONUCLEASE 4"/>
    <property type="match status" value="1"/>
</dbReference>
<evidence type="ECO:0000313" key="8">
    <source>
        <dbReference type="EMBL" id="TXE14954.1"/>
    </source>
</evidence>
<evidence type="ECO:0000256" key="3">
    <source>
        <dbReference type="ARBA" id="ARBA00022759"/>
    </source>
</evidence>
<dbReference type="Proteomes" id="UP000321790">
    <property type="component" value="Unassembled WGS sequence"/>
</dbReference>
<keyword evidence="4" id="KW-0378">Hydrolase</keyword>
<dbReference type="EMBL" id="VOSC01000005">
    <property type="protein sequence ID" value="TXE14954.1"/>
    <property type="molecule type" value="Genomic_DNA"/>
</dbReference>
<protein>
    <submittedName>
        <fullName evidence="8">S1/P1 nuclease</fullName>
    </submittedName>
</protein>
<accession>A0A5C7B3E3</accession>
<dbReference type="InterPro" id="IPR008947">
    <property type="entry name" value="PLipase_C/P1_nuclease_dom_sf"/>
</dbReference>
<name>A0A5C7B3E3_9FLAO</name>
<evidence type="ECO:0000256" key="4">
    <source>
        <dbReference type="ARBA" id="ARBA00022801"/>
    </source>
</evidence>
<dbReference type="GO" id="GO:0006308">
    <property type="term" value="P:DNA catabolic process"/>
    <property type="evidence" value="ECO:0007669"/>
    <property type="project" value="InterPro"/>
</dbReference>
<dbReference type="GO" id="GO:0016788">
    <property type="term" value="F:hydrolase activity, acting on ester bonds"/>
    <property type="evidence" value="ECO:0007669"/>
    <property type="project" value="InterPro"/>
</dbReference>
<dbReference type="OrthoDB" id="267579at2"/>
<keyword evidence="9" id="KW-1185">Reference proteome</keyword>
<feature type="chain" id="PRO_5022910804" evidence="7">
    <location>
        <begin position="22"/>
        <end position="261"/>
    </location>
</feature>
<proteinExistence type="predicted"/>
<evidence type="ECO:0000256" key="6">
    <source>
        <dbReference type="ARBA" id="ARBA00023180"/>
    </source>
</evidence>
<dbReference type="RefSeq" id="WP_147130281.1">
    <property type="nucleotide sequence ID" value="NZ_VOSC01000005.1"/>
</dbReference>
<dbReference type="Gene3D" id="1.10.575.10">
    <property type="entry name" value="P1 Nuclease"/>
    <property type="match status" value="1"/>
</dbReference>
<evidence type="ECO:0000313" key="9">
    <source>
        <dbReference type="Proteomes" id="UP000321790"/>
    </source>
</evidence>
<dbReference type="GO" id="GO:0004519">
    <property type="term" value="F:endonuclease activity"/>
    <property type="evidence" value="ECO:0007669"/>
    <property type="project" value="UniProtKB-KW"/>
</dbReference>
<keyword evidence="6" id="KW-0325">Glycoprotein</keyword>
<dbReference type="InterPro" id="IPR003154">
    <property type="entry name" value="S1/P1nuclease"/>
</dbReference>
<dbReference type="AlphaFoldDB" id="A0A5C7B3E3"/>
<evidence type="ECO:0000256" key="2">
    <source>
        <dbReference type="ARBA" id="ARBA00022723"/>
    </source>
</evidence>